<dbReference type="InterPro" id="IPR013783">
    <property type="entry name" value="Ig-like_fold"/>
</dbReference>
<dbReference type="Gene3D" id="2.180.10.10">
    <property type="entry name" value="RHS repeat-associated core"/>
    <property type="match status" value="3"/>
</dbReference>
<dbReference type="CDD" id="cd20745">
    <property type="entry name" value="FIX_RhsA_AHH_HNH-like"/>
    <property type="match status" value="1"/>
</dbReference>
<sequence length="2353" mass="255708">MAGLGHTRIRTRLRPTRNRLRRLRLRAALVGAVATALIIGTAPSTPARTGEARPAAASEPDTTDPRDGWRPASELVDDEDDRGFWDSLFGSDDAEGDRDDGGGGGEGEGEGDKKPPRITLDRTRGAASLTHPRVAGGADGVRIAAPRTAHATGADLAWTAYDGKGLLEYEVHRSTSKDFTPTDETLVAPVDRGTRTFTDRTAPPALDGDGRTYHYRIAVRTKQGKLVAGPARAVELPAVGQVARGGKLLAAPEGETYFLPFTPARMVPGETATVEATLTNTTDTVWKKGERVLSYRWTLDGKDITSLLNKDATGLPKDVAPGETVTFDAELKAPVLVDPLDKRLTFGLEWDLREKATGDWLSETDGVPPSKHEVTAEYPTSDQLGLEDFYSYAGKNTGAGSALMSNLYAGNAVWSYNAFSNPSLGFSTFLRLAYNSQDASNTPAGPGWSLQASSPVRLGTPLDFHPSALLPKQLTLTDGDGTSHVFSKNKKGEWDSPAGVHFRVKQLEKDCLLKPHQREAWEFLRPDRTRFLFDCQGYPSAQVDKNGNRMEFTYEERLLGHPSKLLKYVTDAEGRRTLTVDYWEKGEAYTYVDEDGKVREGKHLLNPFIIGKVRSVTDISGRRIDFTFTEKGLLALLTDGANSADQDLRKVFRFGYGKEFDHPGVKLVKVTDPRGNATKLDYVGPHDDKDQLHYLGYTKTVTDRLGGLTEYRYEDADGHDGKAIRTVVTDAENHPTTQRMDGYGRPVELTDAKKQTTELAWDADNNVTRLEENNGSARTWKYDPKTGYPLESKDAESVKNDRPAATFAYATGENGYIADLVRRVSPEGRAWTLGYDERGNLTSVTDPKGVQSEPEGDYTSTNTYDDRGRITTATDANEHTTRFEDYEPSGYPQVILDALGNRTVTTYDVRGNVTKLQEADGATTTQTYDVFARPLENSRPKDQKAGVFIITPAPEYDANDNTLVFTSPNGVKTRSEFDAADQLVKSVQPGDEEGSPERVSTFTYDKVGNQLTSTEPKGNLTQTPGDFTSTTKYDEVYQPIEAVNAAGKRATAFYNDVGDLVKVVDARKNETENPDDYTSKFRYDLDHRLLETTDAAGNSTTSTYDWDGLTTATTDAEGNRTEMVLDARAALVEARVPHDGDGDDTVVRTTRFEYDEVGNQTRVITPRGIETGDDPKDFAAETVYDELNRVKETLSPYDPDDGRYNTPDRTTYEYDALSRVKKISAPPSEGQSVRNETEYTYFDTGWIRTSTDAYDIENTYEYNDLGQQIQNTLTSAGGSVSRTLTSSFYPSGALKSRSDNGVPVGLQVALVDNSDINNTATQGTWDEAAAAGSYGYNAQTHTAGSGENRFVWQLTIPQSGDYTVYVHYPKVDGAAKDAAYEIKHKDGTETKTLDQTELPGEWRSLGKFAFTEDAGQAITLTDKATGTVVADAVRLVRDNEGDADNEEKDFSYRYDANGNQIEIIDRSPGVETDRYTLAYNELNQLGTVVEHDGDAVRNTTKLTYDANGNTLTTTHDLTWSKLDYDVLDRVERITNAASPTAGDQQVTKLEYTARGELAKQTKPNGNVLTVDYYRDGSTKKTSEKKSDDTLVAEHALKYNANGHKVEDVLKLMDADDHGSTIDNTYAYTYDPQDRIANVAKTGDDETTEEYRHDAAGNVVWQNVDDTTTTHRYDRNRLLTSTADGASSTYNYDPLGRLDTVSFGGETIQKYRYDGFDRPASITAGSGESAKTTRMTYDAFDRTVKEAVGSGEDAKTTLFTYLGITSHSLKEEVTDEGVTSFQYASWGQKLTQIKDEEDDEGAAPETTQYLYHPHGDVEALTDKDGNTKTTYGYTAYGKNDAAQFTGADKPGAGGGESEDPYNSYRFNGKRYDTTSGTYDMGFRTYDPGLNRFLTRDMYGGALADMGLSTDPFTGNRYAFAGGNPISFIEIDGHLFGMSWSDIGHIALDVVGLIPVVGEAADLANCGWYAAEGEYVDAALSCASAIPFAGYGATAAKAAKYGDEALEALDTASDVGRNVPSGAATPPTGGANPPSAGAADAPPTGGANPPAADPAPAPAAPAPAAPKVPEAPPASGAACKLGNSFVPGTKVLMADGTTKAIEDVESGDKVTASDVETDDAQTRTVTETVKGEGTRHLVTVTVDTDGREGAKTSKLTATDGHPFWLPDVGRWVKAGELEPGQWLSTGSGSWIRITAVAHRTAKATVHNFSVAGLHTYEVLAGTTPVLVHNCQVDYGSTDLSQAVMQERLRLGKTGNNFAAARYTDANGVSQIAVAFSSKGRGNHAEAKLLRQLGKGNVTEVYSELQPCRNSCAPALQGIPTSWSWNWTTSAQGAQSRKAQLGAVRQLFADAKAGIW</sequence>
<feature type="compositionally biased region" description="Pro residues" evidence="1">
    <location>
        <begin position="2049"/>
        <end position="2070"/>
    </location>
</feature>
<dbReference type="Pfam" id="PF05593">
    <property type="entry name" value="RHS_repeat"/>
    <property type="match status" value="1"/>
</dbReference>
<dbReference type="InterPro" id="IPR032722">
    <property type="entry name" value="Deaminase_XOO_2897"/>
</dbReference>
<feature type="compositionally biased region" description="Basic and acidic residues" evidence="1">
    <location>
        <begin position="110"/>
        <end position="124"/>
    </location>
</feature>
<dbReference type="InterPro" id="IPR022385">
    <property type="entry name" value="Rhs_assc_core"/>
</dbReference>
<feature type="compositionally biased region" description="Low complexity" evidence="1">
    <location>
        <begin position="2018"/>
        <end position="2048"/>
    </location>
</feature>
<dbReference type="Pfam" id="PF25275">
    <property type="entry name" value="Golvesin_C"/>
    <property type="match status" value="1"/>
</dbReference>
<protein>
    <recommendedName>
        <fullName evidence="2">Hint domain-containing protein</fullName>
    </recommendedName>
</protein>
<reference evidence="4" key="1">
    <citation type="journal article" date="2019" name="Int. J. Syst. Evol. Microbiol.">
        <title>The Global Catalogue of Microorganisms (GCM) 10K type strain sequencing project: providing services to taxonomists for standard genome sequencing and annotation.</title>
        <authorList>
            <consortium name="The Broad Institute Genomics Platform"/>
            <consortium name="The Broad Institute Genome Sequencing Center for Infectious Disease"/>
            <person name="Wu L."/>
            <person name="Ma J."/>
        </authorList>
    </citation>
    <scope>NUCLEOTIDE SEQUENCE [LARGE SCALE GENOMIC DNA]</scope>
    <source>
        <strain evidence="4">JCM 16924</strain>
    </source>
</reference>
<evidence type="ECO:0000256" key="1">
    <source>
        <dbReference type="SAM" id="MobiDB-lite"/>
    </source>
</evidence>
<dbReference type="Gene3D" id="2.170.16.10">
    <property type="entry name" value="Hedgehog/Intein (Hint) domain"/>
    <property type="match status" value="1"/>
</dbReference>
<dbReference type="InterPro" id="IPR031325">
    <property type="entry name" value="RHS_repeat"/>
</dbReference>
<dbReference type="RefSeq" id="WP_345569237.1">
    <property type="nucleotide sequence ID" value="NZ_BAAAZX010000027.1"/>
</dbReference>
<dbReference type="InterPro" id="IPR003587">
    <property type="entry name" value="Hint_dom_N"/>
</dbReference>
<dbReference type="NCBIfam" id="TIGR03696">
    <property type="entry name" value="Rhs_assc_core"/>
    <property type="match status" value="1"/>
</dbReference>
<evidence type="ECO:0000259" key="2">
    <source>
        <dbReference type="SMART" id="SM00306"/>
    </source>
</evidence>
<dbReference type="SUPFAM" id="SSF51294">
    <property type="entry name" value="Hedgehog/intein (Hint) domain"/>
    <property type="match status" value="1"/>
</dbReference>
<dbReference type="InterPro" id="IPR036844">
    <property type="entry name" value="Hint_dom_sf"/>
</dbReference>
<evidence type="ECO:0000313" key="4">
    <source>
        <dbReference type="Proteomes" id="UP001500456"/>
    </source>
</evidence>
<organism evidence="3 4">
    <name type="scientific">Streptomyces plumbiresistens</name>
    <dbReference type="NCBI Taxonomy" id="511811"/>
    <lineage>
        <taxon>Bacteria</taxon>
        <taxon>Bacillati</taxon>
        <taxon>Actinomycetota</taxon>
        <taxon>Actinomycetes</taxon>
        <taxon>Kitasatosporales</taxon>
        <taxon>Streptomycetaceae</taxon>
        <taxon>Streptomyces</taxon>
    </lineage>
</organism>
<dbReference type="Proteomes" id="UP001500456">
    <property type="component" value="Unassembled WGS sequence"/>
</dbReference>
<dbReference type="InterPro" id="IPR006530">
    <property type="entry name" value="YD"/>
</dbReference>
<dbReference type="PANTHER" id="PTHR32305">
    <property type="match status" value="1"/>
</dbReference>
<feature type="region of interest" description="Disordered" evidence="1">
    <location>
        <begin position="43"/>
        <end position="133"/>
    </location>
</feature>
<feature type="domain" description="Hint" evidence="2">
    <location>
        <begin position="2080"/>
        <end position="2185"/>
    </location>
</feature>
<keyword evidence="4" id="KW-1185">Reference proteome</keyword>
<dbReference type="Gene3D" id="2.60.40.10">
    <property type="entry name" value="Immunoglobulins"/>
    <property type="match status" value="1"/>
</dbReference>
<name>A0ABP7SYP8_9ACTN</name>
<dbReference type="InterPro" id="IPR033803">
    <property type="entry name" value="CBD-like_Golvesin-Xly"/>
</dbReference>
<gene>
    <name evidence="3" type="ORF">GCM10022232_72870</name>
</gene>
<dbReference type="Pfam" id="PF14440">
    <property type="entry name" value="XOO_2897-deam"/>
    <property type="match status" value="1"/>
</dbReference>
<proteinExistence type="predicted"/>
<dbReference type="PANTHER" id="PTHR32305:SF15">
    <property type="entry name" value="PROTEIN RHSA-RELATED"/>
    <property type="match status" value="1"/>
</dbReference>
<dbReference type="CDD" id="cd00081">
    <property type="entry name" value="Hint"/>
    <property type="match status" value="1"/>
</dbReference>
<dbReference type="Pfam" id="PF07591">
    <property type="entry name" value="PT-HINT"/>
    <property type="match status" value="1"/>
</dbReference>
<accession>A0ABP7SYP8</accession>
<dbReference type="InterPro" id="IPR050708">
    <property type="entry name" value="T6SS_VgrG/RHS"/>
</dbReference>
<dbReference type="EMBL" id="BAAAZX010000027">
    <property type="protein sequence ID" value="GAA4018462.1"/>
    <property type="molecule type" value="Genomic_DNA"/>
</dbReference>
<comment type="caution">
    <text evidence="3">The sequence shown here is derived from an EMBL/GenBank/DDBJ whole genome shotgun (WGS) entry which is preliminary data.</text>
</comment>
<dbReference type="NCBIfam" id="TIGR01643">
    <property type="entry name" value="YD_repeat_2x"/>
    <property type="match status" value="2"/>
</dbReference>
<dbReference type="SMART" id="SM00306">
    <property type="entry name" value="HintN"/>
    <property type="match status" value="1"/>
</dbReference>
<feature type="region of interest" description="Disordered" evidence="1">
    <location>
        <begin position="2012"/>
        <end position="2074"/>
    </location>
</feature>
<evidence type="ECO:0000313" key="3">
    <source>
        <dbReference type="EMBL" id="GAA4018462.1"/>
    </source>
</evidence>
<feature type="region of interest" description="Disordered" evidence="1">
    <location>
        <begin position="839"/>
        <end position="867"/>
    </location>
</feature>